<evidence type="ECO:0000256" key="14">
    <source>
        <dbReference type="PROSITE-ProRule" id="PRU00391"/>
    </source>
</evidence>
<evidence type="ECO:0000256" key="2">
    <source>
        <dbReference type="ARBA" id="ARBA00001947"/>
    </source>
</evidence>
<comment type="cofactor">
    <cofactor evidence="2">
        <name>Zn(2+)</name>
        <dbReference type="ChEBI" id="CHEBI:29105"/>
    </cofactor>
</comment>
<dbReference type="InterPro" id="IPR010663">
    <property type="entry name" value="Znf_FPG/IleRS"/>
</dbReference>
<dbReference type="InterPro" id="IPR035937">
    <property type="entry name" value="FPG_N"/>
</dbReference>
<keyword evidence="10" id="KW-0234">DNA repair</keyword>
<dbReference type="InterPro" id="IPR000214">
    <property type="entry name" value="Znf_DNA_glyclase/AP_lyase"/>
</dbReference>
<evidence type="ECO:0000256" key="3">
    <source>
        <dbReference type="ARBA" id="ARBA00009409"/>
    </source>
</evidence>
<dbReference type="SUPFAM" id="SSF81624">
    <property type="entry name" value="N-terminal domain of MutM-like DNA repair proteins"/>
    <property type="match status" value="1"/>
</dbReference>
<evidence type="ECO:0000256" key="4">
    <source>
        <dbReference type="ARBA" id="ARBA00022723"/>
    </source>
</evidence>
<gene>
    <name evidence="17" type="ORF">SAMN05660236_3181</name>
</gene>
<dbReference type="Gene3D" id="1.10.8.50">
    <property type="match status" value="1"/>
</dbReference>
<dbReference type="STRING" id="688867.SAMN05660236_3181"/>
<comment type="similarity">
    <text evidence="3">Belongs to the FPG family.</text>
</comment>
<evidence type="ECO:0000256" key="13">
    <source>
        <dbReference type="ARBA" id="ARBA00023295"/>
    </source>
</evidence>
<keyword evidence="6 14" id="KW-0863">Zinc-finger</keyword>
<feature type="domain" description="FPG-type" evidence="15">
    <location>
        <begin position="226"/>
        <end position="260"/>
    </location>
</feature>
<evidence type="ECO:0000256" key="7">
    <source>
        <dbReference type="ARBA" id="ARBA00022801"/>
    </source>
</evidence>
<dbReference type="InterPro" id="IPR012319">
    <property type="entry name" value="FPG_cat"/>
</dbReference>
<dbReference type="RefSeq" id="WP_079687729.1">
    <property type="nucleotide sequence ID" value="NZ_FUZU01000002.1"/>
</dbReference>
<dbReference type="GO" id="GO:0016829">
    <property type="term" value="F:lyase activity"/>
    <property type="evidence" value="ECO:0007669"/>
    <property type="project" value="UniProtKB-KW"/>
</dbReference>
<keyword evidence="4" id="KW-0479">Metal-binding</keyword>
<dbReference type="SUPFAM" id="SSF46946">
    <property type="entry name" value="S13-like H2TH domain"/>
    <property type="match status" value="1"/>
</dbReference>
<keyword evidence="12" id="KW-0511">Multifunctional enzyme</keyword>
<keyword evidence="18" id="KW-1185">Reference proteome</keyword>
<evidence type="ECO:0000259" key="16">
    <source>
        <dbReference type="PROSITE" id="PS51068"/>
    </source>
</evidence>
<dbReference type="PANTHER" id="PTHR22993:SF9">
    <property type="entry name" value="FORMAMIDOPYRIMIDINE-DNA GLYCOSYLASE"/>
    <property type="match status" value="1"/>
</dbReference>
<dbReference type="SMART" id="SM00898">
    <property type="entry name" value="Fapy_DNA_glyco"/>
    <property type="match status" value="1"/>
</dbReference>
<proteinExistence type="inferred from homology"/>
<dbReference type="InterPro" id="IPR010979">
    <property type="entry name" value="Ribosomal_uS13-like_H2TH"/>
</dbReference>
<dbReference type="SMART" id="SM01232">
    <property type="entry name" value="H2TH"/>
    <property type="match status" value="1"/>
</dbReference>
<keyword evidence="5" id="KW-0227">DNA damage</keyword>
<comment type="catalytic activity">
    <reaction evidence="1">
        <text>Hydrolysis of DNA containing ring-opened 7-methylguanine residues, releasing 2,6-diamino-4-hydroxy-5-(N-methyl)formamidopyrimidine.</text>
        <dbReference type="EC" id="3.2.2.23"/>
    </reaction>
</comment>
<dbReference type="PROSITE" id="PS51068">
    <property type="entry name" value="FPG_CAT"/>
    <property type="match status" value="1"/>
</dbReference>
<dbReference type="InterPro" id="IPR015886">
    <property type="entry name" value="H2TH_FPG"/>
</dbReference>
<accession>A0A1T5LI80</accession>
<keyword evidence="7" id="KW-0378">Hydrolase</keyword>
<keyword evidence="13" id="KW-0326">Glycosidase</keyword>
<name>A0A1T5LI80_9BACT</name>
<dbReference type="GO" id="GO:0006284">
    <property type="term" value="P:base-excision repair"/>
    <property type="evidence" value="ECO:0007669"/>
    <property type="project" value="InterPro"/>
</dbReference>
<evidence type="ECO:0000313" key="18">
    <source>
        <dbReference type="Proteomes" id="UP000190961"/>
    </source>
</evidence>
<dbReference type="GO" id="GO:0003684">
    <property type="term" value="F:damaged DNA binding"/>
    <property type="evidence" value="ECO:0007669"/>
    <property type="project" value="InterPro"/>
</dbReference>
<dbReference type="Pfam" id="PF06827">
    <property type="entry name" value="zf-FPG_IleRS"/>
    <property type="match status" value="1"/>
</dbReference>
<feature type="domain" description="Formamidopyrimidine-DNA glycosylase catalytic" evidence="16">
    <location>
        <begin position="2"/>
        <end position="115"/>
    </location>
</feature>
<evidence type="ECO:0000256" key="12">
    <source>
        <dbReference type="ARBA" id="ARBA00023268"/>
    </source>
</evidence>
<dbReference type="Proteomes" id="UP000190961">
    <property type="component" value="Unassembled WGS sequence"/>
</dbReference>
<evidence type="ECO:0000259" key="15">
    <source>
        <dbReference type="PROSITE" id="PS51066"/>
    </source>
</evidence>
<reference evidence="17 18" key="1">
    <citation type="submission" date="2017-02" db="EMBL/GenBank/DDBJ databases">
        <authorList>
            <person name="Peterson S.W."/>
        </authorList>
    </citation>
    <scope>NUCLEOTIDE SEQUENCE [LARGE SCALE GENOMIC DNA]</scope>
    <source>
        <strain evidence="17 18">DSM 25262</strain>
    </source>
</reference>
<organism evidence="17 18">
    <name type="scientific">Ohtaekwangia koreensis</name>
    <dbReference type="NCBI Taxonomy" id="688867"/>
    <lineage>
        <taxon>Bacteria</taxon>
        <taxon>Pseudomonadati</taxon>
        <taxon>Bacteroidota</taxon>
        <taxon>Cytophagia</taxon>
        <taxon>Cytophagales</taxon>
        <taxon>Fulvivirgaceae</taxon>
        <taxon>Ohtaekwangia</taxon>
    </lineage>
</organism>
<dbReference type="Pfam" id="PF01149">
    <property type="entry name" value="Fapy_DNA_glyco"/>
    <property type="match status" value="1"/>
</dbReference>
<dbReference type="Gene3D" id="3.20.190.10">
    <property type="entry name" value="MutM-like, N-terminal"/>
    <property type="match status" value="1"/>
</dbReference>
<keyword evidence="9" id="KW-0238">DNA-binding</keyword>
<dbReference type="AlphaFoldDB" id="A0A1T5LI80"/>
<dbReference type="PANTHER" id="PTHR22993">
    <property type="entry name" value="FORMAMIDOPYRIMIDINE-DNA GLYCOSYLASE"/>
    <property type="match status" value="1"/>
</dbReference>
<evidence type="ECO:0000313" key="17">
    <source>
        <dbReference type="EMBL" id="SKC75058.1"/>
    </source>
</evidence>
<keyword evidence="8" id="KW-0862">Zinc</keyword>
<evidence type="ECO:0000256" key="11">
    <source>
        <dbReference type="ARBA" id="ARBA00023239"/>
    </source>
</evidence>
<dbReference type="PROSITE" id="PS51066">
    <property type="entry name" value="ZF_FPG_2"/>
    <property type="match status" value="1"/>
</dbReference>
<protein>
    <submittedName>
        <fullName evidence="17">Formamidopyrimidine-DNA glycosylase</fullName>
    </submittedName>
</protein>
<keyword evidence="11" id="KW-0456">Lyase</keyword>
<evidence type="ECO:0000256" key="8">
    <source>
        <dbReference type="ARBA" id="ARBA00022833"/>
    </source>
</evidence>
<evidence type="ECO:0000256" key="9">
    <source>
        <dbReference type="ARBA" id="ARBA00023125"/>
    </source>
</evidence>
<dbReference type="OrthoDB" id="9800855at2"/>
<dbReference type="GO" id="GO:0008270">
    <property type="term" value="F:zinc ion binding"/>
    <property type="evidence" value="ECO:0007669"/>
    <property type="project" value="UniProtKB-KW"/>
</dbReference>
<dbReference type="Pfam" id="PF06831">
    <property type="entry name" value="H2TH"/>
    <property type="match status" value="1"/>
</dbReference>
<evidence type="ECO:0000256" key="10">
    <source>
        <dbReference type="ARBA" id="ARBA00023204"/>
    </source>
</evidence>
<evidence type="ECO:0000256" key="5">
    <source>
        <dbReference type="ARBA" id="ARBA00022763"/>
    </source>
</evidence>
<dbReference type="EMBL" id="FUZU01000002">
    <property type="protein sequence ID" value="SKC75058.1"/>
    <property type="molecule type" value="Genomic_DNA"/>
</dbReference>
<sequence>MPELPEVENFKNYIDETSLHQKIAAIQIAAPELLINTTIDILRDTLTGNAFEDTFRHGKFLFIRLQKNGFLMLHFGMTGDLLYYTPDKKYPKVYVLLIQFENGRNLAFSDQRRLGKIGLVKNVESFIEDRGYGKDALKISLEEFIVLFQKRRVAIKTALMNQKIVAGVGNEFSDEILFQSKVHPESKSNVLPLEKLKEIYQHMLAILQEAIEQNADRNKLEHYFFLDHRKEGLKCPECKGETKLRTIGGRSSYFCPSCQKLYT</sequence>
<dbReference type="SUPFAM" id="SSF57716">
    <property type="entry name" value="Glucocorticoid receptor-like (DNA-binding domain)"/>
    <property type="match status" value="1"/>
</dbReference>
<dbReference type="GO" id="GO:0003906">
    <property type="term" value="F:DNA-(apurinic or apyrimidinic site) endonuclease activity"/>
    <property type="evidence" value="ECO:0007669"/>
    <property type="project" value="InterPro"/>
</dbReference>
<evidence type="ECO:0000256" key="1">
    <source>
        <dbReference type="ARBA" id="ARBA00001668"/>
    </source>
</evidence>
<evidence type="ECO:0000256" key="6">
    <source>
        <dbReference type="ARBA" id="ARBA00022771"/>
    </source>
</evidence>
<dbReference type="GO" id="GO:0008534">
    <property type="term" value="F:oxidized purine nucleobase lesion DNA N-glycosylase activity"/>
    <property type="evidence" value="ECO:0007669"/>
    <property type="project" value="UniProtKB-EC"/>
</dbReference>